<accession>A0A975IHY7</accession>
<evidence type="ECO:0000313" key="11">
    <source>
        <dbReference type="EMBL" id="QTR54214.1"/>
    </source>
</evidence>
<keyword evidence="6 8" id="KW-0520">NAD</keyword>
<name>A0A975IHY7_9GAMM</name>
<dbReference type="GO" id="GO:0051287">
    <property type="term" value="F:NAD binding"/>
    <property type="evidence" value="ECO:0007669"/>
    <property type="project" value="InterPro"/>
</dbReference>
<keyword evidence="5 8" id="KW-1278">Translocase</keyword>
<dbReference type="AlphaFoldDB" id="A0A975IHY7"/>
<evidence type="ECO:0000256" key="8">
    <source>
        <dbReference type="HAMAP-Rule" id="MF_01358"/>
    </source>
</evidence>
<evidence type="ECO:0000256" key="4">
    <source>
        <dbReference type="ARBA" id="ARBA00022719"/>
    </source>
</evidence>
<sequence length="417" mass="47429">MPEIRNFTLNFGPAHPAAHGVLRLVLEMDGETIVRADPHIGLLHRGTEKLAESKPYNQSIGYMDRLDYVSMMCNEHGYVLAIEKLLGITPPERALYIRTMFDEITRILNHLLWIGAHALDVGAMTMFLYAFREREDLMDAYEAVSGARLHATYYRPGGVYRDLPDSMPQFLPNRFRTEAEAKRLNANRGGSLLDFLEDFTNRFPGYVDEYETLLTDNRIWKQRLVGIGVVSPERALQLGFSGAMLRGSGVEWDLRKKQPYAAYDKMDFDIPVGTHGDSYDRYLVRIEEMRQSNRIIKQCIDWLRVNPGEVMLEDSKIAPPKRAEMKQDMEALIQHFKLMTEGYCLPEGESYAAVEHPKGEFGCYIVSDGANKPYRLKVRAPGFAHLSGLDEMVKGHMLADVVAIIGTQDIVFGEVDR</sequence>
<evidence type="ECO:0000256" key="9">
    <source>
        <dbReference type="RuleBase" id="RU003685"/>
    </source>
</evidence>
<dbReference type="EMBL" id="CP072793">
    <property type="protein sequence ID" value="QTR54214.1"/>
    <property type="molecule type" value="Genomic_DNA"/>
</dbReference>
<comment type="function">
    <text evidence="1 8">NDH-1 shuttles electrons from NADH, via FMN and iron-sulfur (Fe-S) centers, to quinones in the respiratory chain. The immediate electron acceptor for the enzyme in this species is believed to be ubiquinone. Couples the redox reaction to proton translocation (for every two electrons transferred, four hydrogen ions are translocated across the cytoplasmic membrane), and thus conserves the redox energy in a proton gradient.</text>
</comment>
<comment type="similarity">
    <text evidence="2 8 9">Belongs to the complex I 49 kDa subunit family.</text>
</comment>
<dbReference type="PROSITE" id="PS00535">
    <property type="entry name" value="COMPLEX1_49K"/>
    <property type="match status" value="1"/>
</dbReference>
<dbReference type="GO" id="GO:0050136">
    <property type="term" value="F:NADH dehydrogenase (quinone) (non-electrogenic) activity"/>
    <property type="evidence" value="ECO:0007669"/>
    <property type="project" value="UniProtKB-UniRule"/>
</dbReference>
<evidence type="ECO:0000256" key="1">
    <source>
        <dbReference type="ARBA" id="ARBA00002378"/>
    </source>
</evidence>
<protein>
    <recommendedName>
        <fullName evidence="8">NADH-quinone oxidoreductase subunit D</fullName>
        <ecNumber evidence="8">7.1.1.-</ecNumber>
    </recommendedName>
    <alternativeName>
        <fullName evidence="8">NADH dehydrogenase I subunit D</fullName>
    </alternativeName>
    <alternativeName>
        <fullName evidence="8">NDH-1 subunit D</fullName>
    </alternativeName>
</protein>
<evidence type="ECO:0000259" key="10">
    <source>
        <dbReference type="Pfam" id="PF00346"/>
    </source>
</evidence>
<dbReference type="Gene3D" id="1.10.645.10">
    <property type="entry name" value="Cytochrome-c3 Hydrogenase, chain B"/>
    <property type="match status" value="1"/>
</dbReference>
<evidence type="ECO:0000313" key="12">
    <source>
        <dbReference type="Proteomes" id="UP000672009"/>
    </source>
</evidence>
<keyword evidence="7 8" id="KW-0830">Ubiquinone</keyword>
<dbReference type="InterPro" id="IPR022885">
    <property type="entry name" value="NDH1_su_D/H"/>
</dbReference>
<dbReference type="InterPro" id="IPR014029">
    <property type="entry name" value="NADH_UbQ_OxRdtase_49kDa_CS"/>
</dbReference>
<dbReference type="FunFam" id="1.10.645.10:FF:000005">
    <property type="entry name" value="NADH-quinone oxidoreductase subunit D"/>
    <property type="match status" value="1"/>
</dbReference>
<gene>
    <name evidence="8" type="primary">nuoD</name>
    <name evidence="11" type="ORF">J9260_03720</name>
</gene>
<evidence type="ECO:0000256" key="7">
    <source>
        <dbReference type="ARBA" id="ARBA00023075"/>
    </source>
</evidence>
<dbReference type="PANTHER" id="PTHR11993">
    <property type="entry name" value="NADH-UBIQUINONE OXIDOREDUCTASE 49 KDA SUBUNIT"/>
    <property type="match status" value="1"/>
</dbReference>
<dbReference type="PANTHER" id="PTHR11993:SF10">
    <property type="entry name" value="NADH DEHYDROGENASE [UBIQUINONE] IRON-SULFUR PROTEIN 2, MITOCHONDRIAL"/>
    <property type="match status" value="1"/>
</dbReference>
<reference evidence="11" key="1">
    <citation type="submission" date="2021-04" db="EMBL/GenBank/DDBJ databases">
        <title>Genomics, taxonomy and metabolism of representatives of sulfur bacteria of the genus Thiothrix: Thiothrix fructosivorans QT, Thiothrix unzii A1T and three new species, Thiothrix subterranea sp. nov., Thiothrix litoralis sp. nov. and 'Candidatus Thiothrix anitrata' sp. nov.</title>
        <authorList>
            <person name="Ravin N.V."/>
            <person name="Smolyakov D."/>
            <person name="Rudenko T.S."/>
            <person name="Mardanov A.V."/>
            <person name="Beletsky A.V."/>
            <person name="Markov N.D."/>
            <person name="Fomenkov A.I."/>
            <person name="Roberts R.J."/>
            <person name="Karnachuk O.V."/>
            <person name="Novikov A."/>
            <person name="Grabovich M.Y."/>
        </authorList>
    </citation>
    <scope>NUCLEOTIDE SEQUENCE</scope>
    <source>
        <strain evidence="11">A1</strain>
    </source>
</reference>
<keyword evidence="11" id="KW-0560">Oxidoreductase</keyword>
<organism evidence="11 12">
    <name type="scientific">Thiothrix unzii</name>
    <dbReference type="NCBI Taxonomy" id="111769"/>
    <lineage>
        <taxon>Bacteria</taxon>
        <taxon>Pseudomonadati</taxon>
        <taxon>Pseudomonadota</taxon>
        <taxon>Gammaproteobacteria</taxon>
        <taxon>Thiotrichales</taxon>
        <taxon>Thiotrichaceae</taxon>
        <taxon>Thiothrix</taxon>
    </lineage>
</organism>
<dbReference type="KEGG" id="tun:J9260_03720"/>
<keyword evidence="4 8" id="KW-0874">Quinone</keyword>
<dbReference type="GO" id="GO:0048038">
    <property type="term" value="F:quinone binding"/>
    <property type="evidence" value="ECO:0007669"/>
    <property type="project" value="UniProtKB-KW"/>
</dbReference>
<dbReference type="InterPro" id="IPR029014">
    <property type="entry name" value="NiFe-Hase_large"/>
</dbReference>
<keyword evidence="12" id="KW-1185">Reference proteome</keyword>
<proteinExistence type="inferred from homology"/>
<evidence type="ECO:0000256" key="2">
    <source>
        <dbReference type="ARBA" id="ARBA00005769"/>
    </source>
</evidence>
<comment type="catalytic activity">
    <reaction evidence="8">
        <text>a quinone + NADH + 5 H(+)(in) = a quinol + NAD(+) + 4 H(+)(out)</text>
        <dbReference type="Rhea" id="RHEA:57888"/>
        <dbReference type="ChEBI" id="CHEBI:15378"/>
        <dbReference type="ChEBI" id="CHEBI:24646"/>
        <dbReference type="ChEBI" id="CHEBI:57540"/>
        <dbReference type="ChEBI" id="CHEBI:57945"/>
        <dbReference type="ChEBI" id="CHEBI:132124"/>
    </reaction>
</comment>
<dbReference type="Proteomes" id="UP000672009">
    <property type="component" value="Chromosome"/>
</dbReference>
<dbReference type="HAMAP" id="MF_01358">
    <property type="entry name" value="NDH1_NuoD"/>
    <property type="match status" value="1"/>
</dbReference>
<dbReference type="NCBIfam" id="NF004739">
    <property type="entry name" value="PRK06075.1"/>
    <property type="match status" value="1"/>
</dbReference>
<dbReference type="NCBIfam" id="TIGR01962">
    <property type="entry name" value="NuoD"/>
    <property type="match status" value="1"/>
</dbReference>
<comment type="subcellular location">
    <subcellularLocation>
        <location evidence="8">Cell membrane</location>
        <topology evidence="8">Peripheral membrane protein</topology>
        <orientation evidence="8">Cytoplasmic side</orientation>
    </subcellularLocation>
</comment>
<feature type="domain" description="NADH-quinone oxidoreductase subunit D" evidence="10">
    <location>
        <begin position="120"/>
        <end position="417"/>
    </location>
</feature>
<dbReference type="Pfam" id="PF00346">
    <property type="entry name" value="Complex1_49kDa"/>
    <property type="match status" value="1"/>
</dbReference>
<keyword evidence="3 8" id="KW-0813">Transport</keyword>
<dbReference type="InterPro" id="IPR001135">
    <property type="entry name" value="NADH_Q_OxRdtase_suD"/>
</dbReference>
<dbReference type="GO" id="GO:0005886">
    <property type="term" value="C:plasma membrane"/>
    <property type="evidence" value="ECO:0007669"/>
    <property type="project" value="UniProtKB-SubCell"/>
</dbReference>
<evidence type="ECO:0000256" key="6">
    <source>
        <dbReference type="ARBA" id="ARBA00023027"/>
    </source>
</evidence>
<keyword evidence="8" id="KW-1003">Cell membrane</keyword>
<evidence type="ECO:0000256" key="3">
    <source>
        <dbReference type="ARBA" id="ARBA00022448"/>
    </source>
</evidence>
<keyword evidence="8" id="KW-0472">Membrane</keyword>
<evidence type="ECO:0000256" key="5">
    <source>
        <dbReference type="ARBA" id="ARBA00022967"/>
    </source>
</evidence>
<dbReference type="EC" id="7.1.1.-" evidence="8"/>
<dbReference type="SUPFAM" id="SSF56762">
    <property type="entry name" value="HydB/Nqo4-like"/>
    <property type="match status" value="1"/>
</dbReference>
<comment type="subunit">
    <text evidence="8">NDH-1 is composed of 14 different subunits. Subunits NuoB, C, D, E, F, and G constitute the peripheral sector of the complex.</text>
</comment>
<dbReference type="RefSeq" id="WP_210219712.1">
    <property type="nucleotide sequence ID" value="NZ_CP072793.1"/>
</dbReference>